<dbReference type="OrthoDB" id="5457666at2"/>
<accession>A0LFX6</accession>
<evidence type="ECO:0000313" key="3">
    <source>
        <dbReference type="Proteomes" id="UP000001784"/>
    </source>
</evidence>
<keyword evidence="3" id="KW-1185">Reference proteome</keyword>
<proteinExistence type="predicted"/>
<dbReference type="Proteomes" id="UP000001784">
    <property type="component" value="Chromosome"/>
</dbReference>
<sequence>MTLNQITVWRNWTGRFGALLCAILALALIDGLYAQFGRSPNDFELLPGESVGVNGPLKDDLKGVDELSYVSTSGSIKLVFEGLHRGFWLGGAMWRGTLRTDPEIRPGVYEVKVSTGNQPEKPTAVLVVRVYGNARSMHLDSKSFILRHADVSPWHAALAALGLLLLTLGVVYLMSGQRERLLLRKGMAEVYHIVNTEHGREIAFGLGTLHGVRAGGQVTLLDKSGTPLETVEVRAASERDAVARVSSECEVEPGTLVKKG</sequence>
<dbReference type="HOGENOM" id="CLU_086604_0_0_7"/>
<dbReference type="InParanoid" id="A0LFX6"/>
<feature type="transmembrane region" description="Helical" evidence="1">
    <location>
        <begin position="154"/>
        <end position="175"/>
    </location>
</feature>
<reference evidence="2 3" key="1">
    <citation type="submission" date="2006-10" db="EMBL/GenBank/DDBJ databases">
        <title>Complete sequence of Syntrophobacter fumaroxidans MPOB.</title>
        <authorList>
            <consortium name="US DOE Joint Genome Institute"/>
            <person name="Copeland A."/>
            <person name="Lucas S."/>
            <person name="Lapidus A."/>
            <person name="Barry K."/>
            <person name="Detter J.C."/>
            <person name="Glavina del Rio T."/>
            <person name="Hammon N."/>
            <person name="Israni S."/>
            <person name="Pitluck S."/>
            <person name="Goltsman E.G."/>
            <person name="Martinez M."/>
            <person name="Schmutz J."/>
            <person name="Larimer F."/>
            <person name="Land M."/>
            <person name="Hauser L."/>
            <person name="Kyrpides N."/>
            <person name="Kim E."/>
            <person name="Boone D.R."/>
            <person name="Brockman F."/>
            <person name="Culley D."/>
            <person name="Ferry J."/>
            <person name="Gunsalus R."/>
            <person name="McInerney M.J."/>
            <person name="Morrison M."/>
            <person name="Plugge C."/>
            <person name="Rohlin L."/>
            <person name="Scholten J."/>
            <person name="Sieber J."/>
            <person name="Stams A.J.M."/>
            <person name="Worm P."/>
            <person name="Henstra A.M."/>
            <person name="Richardson P."/>
        </authorList>
    </citation>
    <scope>NUCLEOTIDE SEQUENCE [LARGE SCALE GENOMIC DNA]</scope>
    <source>
        <strain evidence="3">DSM 10017 / MPOB</strain>
    </source>
</reference>
<dbReference type="eggNOG" id="ENOG5032YA5">
    <property type="taxonomic scope" value="Bacteria"/>
</dbReference>
<dbReference type="KEGG" id="sfu:Sfum_0629"/>
<dbReference type="AlphaFoldDB" id="A0LFX6"/>
<gene>
    <name evidence="2" type="ordered locus">Sfum_0629</name>
</gene>
<protein>
    <submittedName>
        <fullName evidence="2">Uncharacterized protein</fullName>
    </submittedName>
</protein>
<dbReference type="EMBL" id="CP000478">
    <property type="protein sequence ID" value="ABK16328.1"/>
    <property type="molecule type" value="Genomic_DNA"/>
</dbReference>
<organism evidence="2 3">
    <name type="scientific">Syntrophobacter fumaroxidans (strain DSM 10017 / MPOB)</name>
    <dbReference type="NCBI Taxonomy" id="335543"/>
    <lineage>
        <taxon>Bacteria</taxon>
        <taxon>Pseudomonadati</taxon>
        <taxon>Thermodesulfobacteriota</taxon>
        <taxon>Syntrophobacteria</taxon>
        <taxon>Syntrophobacterales</taxon>
        <taxon>Syntrophobacteraceae</taxon>
        <taxon>Syntrophobacter</taxon>
    </lineage>
</organism>
<dbReference type="STRING" id="335543.Sfum_0629"/>
<keyword evidence="1" id="KW-1133">Transmembrane helix</keyword>
<keyword evidence="1" id="KW-0472">Membrane</keyword>
<evidence type="ECO:0000313" key="2">
    <source>
        <dbReference type="EMBL" id="ABK16328.1"/>
    </source>
</evidence>
<keyword evidence="1" id="KW-0812">Transmembrane</keyword>
<name>A0LFX6_SYNFM</name>
<dbReference type="RefSeq" id="WP_011697501.1">
    <property type="nucleotide sequence ID" value="NC_008554.1"/>
</dbReference>
<evidence type="ECO:0000256" key="1">
    <source>
        <dbReference type="SAM" id="Phobius"/>
    </source>
</evidence>